<evidence type="ECO:0000313" key="3">
    <source>
        <dbReference type="Proteomes" id="UP000319210"/>
    </source>
</evidence>
<keyword evidence="3" id="KW-1185">Reference proteome</keyword>
<feature type="region of interest" description="Disordered" evidence="1">
    <location>
        <begin position="1"/>
        <end position="109"/>
    </location>
</feature>
<evidence type="ECO:0000313" key="2">
    <source>
        <dbReference type="EMBL" id="GEB52274.1"/>
    </source>
</evidence>
<proteinExistence type="predicted"/>
<dbReference type="AlphaFoldDB" id="A0A4Y3R400"/>
<sequence>MLVAVAHGRRLPVEDLLDSGPFGVPSRAAARAADEGERRAQRPPGRRGGAGTRGSVAPRSPVQHAHTGDRNGAGPGRTRRLPPPGGVPARAPRGQGRVTAETGIMPTGS</sequence>
<protein>
    <submittedName>
        <fullName evidence="2">Uncharacterized protein</fullName>
    </submittedName>
</protein>
<gene>
    <name evidence="2" type="ORF">SCA03_48250</name>
</gene>
<evidence type="ECO:0000256" key="1">
    <source>
        <dbReference type="SAM" id="MobiDB-lite"/>
    </source>
</evidence>
<name>A0A4Y3R400_STRCI</name>
<comment type="caution">
    <text evidence="2">The sequence shown here is derived from an EMBL/GenBank/DDBJ whole genome shotgun (WGS) entry which is preliminary data.</text>
</comment>
<organism evidence="2 3">
    <name type="scientific">Streptomyces cacaoi</name>
    <dbReference type="NCBI Taxonomy" id="1898"/>
    <lineage>
        <taxon>Bacteria</taxon>
        <taxon>Bacillati</taxon>
        <taxon>Actinomycetota</taxon>
        <taxon>Actinomycetes</taxon>
        <taxon>Kitasatosporales</taxon>
        <taxon>Streptomycetaceae</taxon>
        <taxon>Streptomyces</taxon>
    </lineage>
</organism>
<accession>A0A4Y3R400</accession>
<dbReference type="Proteomes" id="UP000319210">
    <property type="component" value="Unassembled WGS sequence"/>
</dbReference>
<feature type="compositionally biased region" description="Low complexity" evidence="1">
    <location>
        <begin position="87"/>
        <end position="97"/>
    </location>
</feature>
<reference evidence="2 3" key="1">
    <citation type="submission" date="2019-06" db="EMBL/GenBank/DDBJ databases">
        <title>Whole genome shotgun sequence of Streptomyces cacaoi subsp. cacaoi NBRC 12748.</title>
        <authorList>
            <person name="Hosoyama A."/>
            <person name="Uohara A."/>
            <person name="Ohji S."/>
            <person name="Ichikawa N."/>
        </authorList>
    </citation>
    <scope>NUCLEOTIDE SEQUENCE [LARGE SCALE GENOMIC DNA]</scope>
    <source>
        <strain evidence="2 3">NBRC 12748</strain>
    </source>
</reference>
<dbReference type="EMBL" id="BJMM01000029">
    <property type="protein sequence ID" value="GEB52274.1"/>
    <property type="molecule type" value="Genomic_DNA"/>
</dbReference>